<evidence type="ECO:0000256" key="2">
    <source>
        <dbReference type="ARBA" id="ARBA00022980"/>
    </source>
</evidence>
<keyword evidence="3" id="KW-0687">Ribonucleoprotein</keyword>
<dbReference type="Pfam" id="PF00572">
    <property type="entry name" value="Ribosomal_L13"/>
    <property type="match status" value="1"/>
</dbReference>
<dbReference type="NCBIfam" id="TIGR01066">
    <property type="entry name" value="rplM_bact"/>
    <property type="match status" value="1"/>
</dbReference>
<dbReference type="PIRSF" id="PIRSF002181">
    <property type="entry name" value="Ribosomal_L13"/>
    <property type="match status" value="1"/>
</dbReference>
<dbReference type="HAMAP" id="MF_01366">
    <property type="entry name" value="Ribosomal_uL13"/>
    <property type="match status" value="1"/>
</dbReference>
<dbReference type="CDD" id="cd00392">
    <property type="entry name" value="Ribosomal_L13"/>
    <property type="match status" value="1"/>
</dbReference>
<protein>
    <recommendedName>
        <fullName evidence="5">50S ribosomal protein L13</fullName>
    </recommendedName>
</protein>
<dbReference type="InterPro" id="IPR036899">
    <property type="entry name" value="Ribosomal_uL13_sf"/>
</dbReference>
<dbReference type="PROSITE" id="PS00783">
    <property type="entry name" value="RIBOSOMAL_L13"/>
    <property type="match status" value="1"/>
</dbReference>
<comment type="similarity">
    <text evidence="1">Belongs to the universal ribosomal protein uL13 family.</text>
</comment>
<keyword evidence="2" id="KW-0689">Ribosomal protein</keyword>
<dbReference type="SUPFAM" id="SSF52161">
    <property type="entry name" value="Ribosomal protein L13"/>
    <property type="match status" value="1"/>
</dbReference>
<evidence type="ECO:0000313" key="4">
    <source>
        <dbReference type="EMBL" id="SUZ78310.1"/>
    </source>
</evidence>
<dbReference type="InterPro" id="IPR023563">
    <property type="entry name" value="Ribosomal_uL13_CS"/>
</dbReference>
<dbReference type="Gene3D" id="3.90.1180.10">
    <property type="entry name" value="Ribosomal protein L13"/>
    <property type="match status" value="1"/>
</dbReference>
<dbReference type="GO" id="GO:0003735">
    <property type="term" value="F:structural constituent of ribosome"/>
    <property type="evidence" value="ECO:0007669"/>
    <property type="project" value="InterPro"/>
</dbReference>
<dbReference type="GO" id="GO:0017148">
    <property type="term" value="P:negative regulation of translation"/>
    <property type="evidence" value="ECO:0007669"/>
    <property type="project" value="TreeGrafter"/>
</dbReference>
<dbReference type="InterPro" id="IPR005823">
    <property type="entry name" value="Ribosomal_uL13_bac-type"/>
</dbReference>
<dbReference type="GO" id="GO:0003729">
    <property type="term" value="F:mRNA binding"/>
    <property type="evidence" value="ECO:0007669"/>
    <property type="project" value="TreeGrafter"/>
</dbReference>
<reference evidence="4" key="1">
    <citation type="submission" date="2018-05" db="EMBL/GenBank/DDBJ databases">
        <authorList>
            <person name="Lanie J.A."/>
            <person name="Ng W.-L."/>
            <person name="Kazmierczak K.M."/>
            <person name="Andrzejewski T.M."/>
            <person name="Davidsen T.M."/>
            <person name="Wayne K.J."/>
            <person name="Tettelin H."/>
            <person name="Glass J.I."/>
            <person name="Rusch D."/>
            <person name="Podicherti R."/>
            <person name="Tsui H.-C.T."/>
            <person name="Winkler M.E."/>
        </authorList>
    </citation>
    <scope>NUCLEOTIDE SEQUENCE</scope>
</reference>
<accession>A0A381QH87</accession>
<evidence type="ECO:0000256" key="1">
    <source>
        <dbReference type="ARBA" id="ARBA00006227"/>
    </source>
</evidence>
<dbReference type="EMBL" id="UINC01001349">
    <property type="protein sequence ID" value="SUZ78310.1"/>
    <property type="molecule type" value="Genomic_DNA"/>
</dbReference>
<organism evidence="4">
    <name type="scientific">marine metagenome</name>
    <dbReference type="NCBI Taxonomy" id="408172"/>
    <lineage>
        <taxon>unclassified sequences</taxon>
        <taxon>metagenomes</taxon>
        <taxon>ecological metagenomes</taxon>
    </lineage>
</organism>
<sequence length="142" mass="16147">MKTLSIKQSEIEKNWWVADAEGQVLGRFASRIAQVLRGKHKVNFTPHMDMGDCVVVINAEKVYLSGNKETKKTYFRHTGYPGGGKETTLDHLRHTYPERIVTNAIKGMLPHNRLGRKVLSHLKVYAGAEHPHHAQQPQELKI</sequence>
<dbReference type="AlphaFoldDB" id="A0A381QH87"/>
<evidence type="ECO:0008006" key="5">
    <source>
        <dbReference type="Google" id="ProtNLM"/>
    </source>
</evidence>
<dbReference type="GO" id="GO:0022625">
    <property type="term" value="C:cytosolic large ribosomal subunit"/>
    <property type="evidence" value="ECO:0007669"/>
    <property type="project" value="TreeGrafter"/>
</dbReference>
<dbReference type="GO" id="GO:0006412">
    <property type="term" value="P:translation"/>
    <property type="evidence" value="ECO:0007669"/>
    <property type="project" value="InterPro"/>
</dbReference>
<name>A0A381QH87_9ZZZZ</name>
<gene>
    <name evidence="4" type="ORF">METZ01_LOCUS31164</name>
</gene>
<dbReference type="PANTHER" id="PTHR11545:SF2">
    <property type="entry name" value="LARGE RIBOSOMAL SUBUNIT PROTEIN UL13M"/>
    <property type="match status" value="1"/>
</dbReference>
<proteinExistence type="inferred from homology"/>
<dbReference type="FunFam" id="3.90.1180.10:FF:000001">
    <property type="entry name" value="50S ribosomal protein L13"/>
    <property type="match status" value="1"/>
</dbReference>
<dbReference type="PANTHER" id="PTHR11545">
    <property type="entry name" value="RIBOSOMAL PROTEIN L13"/>
    <property type="match status" value="1"/>
</dbReference>
<dbReference type="InterPro" id="IPR005822">
    <property type="entry name" value="Ribosomal_uL13"/>
</dbReference>
<evidence type="ECO:0000256" key="3">
    <source>
        <dbReference type="ARBA" id="ARBA00023274"/>
    </source>
</evidence>